<reference evidence="1" key="1">
    <citation type="submission" date="2021-02" db="EMBL/GenBank/DDBJ databases">
        <authorList>
            <person name="Nowell W R."/>
        </authorList>
    </citation>
    <scope>NUCLEOTIDE SEQUENCE</scope>
</reference>
<sequence length="81" mass="9469">MAEKSRLIWQIFQAIENNDDGHGLWNLLEQITTTSFDQGVVYMTYAGETPQSSAEKCHRHRLLQLLKLHEKLTYSRAQYQS</sequence>
<evidence type="ECO:0000313" key="2">
    <source>
        <dbReference type="EMBL" id="CAF1315245.1"/>
    </source>
</evidence>
<dbReference type="Proteomes" id="UP000663828">
    <property type="component" value="Unassembled WGS sequence"/>
</dbReference>
<evidence type="ECO:0000313" key="1">
    <source>
        <dbReference type="EMBL" id="CAF1070487.1"/>
    </source>
</evidence>
<evidence type="ECO:0000313" key="3">
    <source>
        <dbReference type="Proteomes" id="UP000663828"/>
    </source>
</evidence>
<gene>
    <name evidence="1" type="ORF">EDS130_LOCUS18413</name>
    <name evidence="2" type="ORF">XAT740_LOCUS29605</name>
</gene>
<dbReference type="AlphaFoldDB" id="A0A814LT20"/>
<dbReference type="OrthoDB" id="10035632at2759"/>
<evidence type="ECO:0000313" key="4">
    <source>
        <dbReference type="Proteomes" id="UP000663852"/>
    </source>
</evidence>
<comment type="caution">
    <text evidence="1">The sequence shown here is derived from an EMBL/GenBank/DDBJ whole genome shotgun (WGS) entry which is preliminary data.</text>
</comment>
<proteinExistence type="predicted"/>
<dbReference type="EMBL" id="CAJNOJ010000085">
    <property type="protein sequence ID" value="CAF1070487.1"/>
    <property type="molecule type" value="Genomic_DNA"/>
</dbReference>
<dbReference type="Proteomes" id="UP000663852">
    <property type="component" value="Unassembled WGS sequence"/>
</dbReference>
<keyword evidence="3" id="KW-1185">Reference proteome</keyword>
<organism evidence="1 4">
    <name type="scientific">Adineta ricciae</name>
    <name type="common">Rotifer</name>
    <dbReference type="NCBI Taxonomy" id="249248"/>
    <lineage>
        <taxon>Eukaryota</taxon>
        <taxon>Metazoa</taxon>
        <taxon>Spiralia</taxon>
        <taxon>Gnathifera</taxon>
        <taxon>Rotifera</taxon>
        <taxon>Eurotatoria</taxon>
        <taxon>Bdelloidea</taxon>
        <taxon>Adinetida</taxon>
        <taxon>Adinetidae</taxon>
        <taxon>Adineta</taxon>
    </lineage>
</organism>
<dbReference type="EMBL" id="CAJNOR010002589">
    <property type="protein sequence ID" value="CAF1315245.1"/>
    <property type="molecule type" value="Genomic_DNA"/>
</dbReference>
<name>A0A814LT20_ADIRI</name>
<protein>
    <submittedName>
        <fullName evidence="1">Uncharacterized protein</fullName>
    </submittedName>
</protein>
<accession>A0A814LT20</accession>